<evidence type="ECO:0000256" key="2">
    <source>
        <dbReference type="ARBA" id="ARBA00022801"/>
    </source>
</evidence>
<name>A0A0H2S7U9_9AGAM</name>
<dbReference type="InterPro" id="IPR001328">
    <property type="entry name" value="Pept_tRNA_hydro"/>
</dbReference>
<dbReference type="PANTHER" id="PTHR17224">
    <property type="entry name" value="PEPTIDYL-TRNA HYDROLASE"/>
    <property type="match status" value="1"/>
</dbReference>
<dbReference type="PANTHER" id="PTHR17224:SF1">
    <property type="entry name" value="PEPTIDYL-TRNA HYDROLASE"/>
    <property type="match status" value="1"/>
</dbReference>
<dbReference type="InterPro" id="IPR036416">
    <property type="entry name" value="Pept_tRNA_hydro_sf"/>
</dbReference>
<dbReference type="Pfam" id="PF01195">
    <property type="entry name" value="Pept_tRNA_hydro"/>
    <property type="match status" value="1"/>
</dbReference>
<dbReference type="STRING" id="27342.A0A0H2S7U9"/>
<proteinExistence type="predicted"/>
<organism evidence="4 5">
    <name type="scientific">Schizopora paradoxa</name>
    <dbReference type="NCBI Taxonomy" id="27342"/>
    <lineage>
        <taxon>Eukaryota</taxon>
        <taxon>Fungi</taxon>
        <taxon>Dikarya</taxon>
        <taxon>Basidiomycota</taxon>
        <taxon>Agaricomycotina</taxon>
        <taxon>Agaricomycetes</taxon>
        <taxon>Hymenochaetales</taxon>
        <taxon>Schizoporaceae</taxon>
        <taxon>Schizopora</taxon>
    </lineage>
</organism>
<gene>
    <name evidence="4" type="ORF">SCHPADRAFT_934208</name>
</gene>
<evidence type="ECO:0000256" key="3">
    <source>
        <dbReference type="ARBA" id="ARBA00022884"/>
    </source>
</evidence>
<keyword evidence="5" id="KW-1185">Reference proteome</keyword>
<dbReference type="SUPFAM" id="SSF53178">
    <property type="entry name" value="Peptidyl-tRNA hydrolase-like"/>
    <property type="match status" value="1"/>
</dbReference>
<keyword evidence="1" id="KW-0820">tRNA-binding</keyword>
<reference evidence="4 5" key="1">
    <citation type="submission" date="2015-04" db="EMBL/GenBank/DDBJ databases">
        <title>Complete genome sequence of Schizopora paradoxa KUC8140, a cosmopolitan wood degrader in East Asia.</title>
        <authorList>
            <consortium name="DOE Joint Genome Institute"/>
            <person name="Min B."/>
            <person name="Park H."/>
            <person name="Jang Y."/>
            <person name="Kim J.-J."/>
            <person name="Kim K.H."/>
            <person name="Pangilinan J."/>
            <person name="Lipzen A."/>
            <person name="Riley R."/>
            <person name="Grigoriev I.V."/>
            <person name="Spatafora J.W."/>
            <person name="Choi I.-G."/>
        </authorList>
    </citation>
    <scope>NUCLEOTIDE SEQUENCE [LARGE SCALE GENOMIC DNA]</scope>
    <source>
        <strain evidence="4 5">KUC8140</strain>
    </source>
</reference>
<dbReference type="EMBL" id="KQ085882">
    <property type="protein sequence ID" value="KLO20342.1"/>
    <property type="molecule type" value="Genomic_DNA"/>
</dbReference>
<evidence type="ECO:0000256" key="1">
    <source>
        <dbReference type="ARBA" id="ARBA00022555"/>
    </source>
</evidence>
<evidence type="ECO:0000313" key="4">
    <source>
        <dbReference type="EMBL" id="KLO20342.1"/>
    </source>
</evidence>
<dbReference type="GO" id="GO:0004045">
    <property type="term" value="F:peptidyl-tRNA hydrolase activity"/>
    <property type="evidence" value="ECO:0007669"/>
    <property type="project" value="InterPro"/>
</dbReference>
<dbReference type="InParanoid" id="A0A0H2S7U9"/>
<dbReference type="AlphaFoldDB" id="A0A0H2S7U9"/>
<accession>A0A0H2S7U9</accession>
<keyword evidence="2 4" id="KW-0378">Hydrolase</keyword>
<dbReference type="Gene3D" id="3.40.50.1470">
    <property type="entry name" value="Peptidyl-tRNA hydrolase"/>
    <property type="match status" value="1"/>
</dbReference>
<dbReference type="Proteomes" id="UP000053477">
    <property type="component" value="Unassembled WGS sequence"/>
</dbReference>
<evidence type="ECO:0000313" key="5">
    <source>
        <dbReference type="Proteomes" id="UP000053477"/>
    </source>
</evidence>
<protein>
    <submittedName>
        <fullName evidence="4">Peptidyl-tRNA hydrolase</fullName>
    </submittedName>
</protein>
<dbReference type="OrthoDB" id="1711136at2759"/>
<dbReference type="GO" id="GO:0000049">
    <property type="term" value="F:tRNA binding"/>
    <property type="evidence" value="ECO:0007669"/>
    <property type="project" value="UniProtKB-KW"/>
</dbReference>
<sequence length="201" mass="22133">MASKKLRLLLVGIGNMPLPATRHSIGHYILDSIAFRLGMTLQRNNDLDGNIASKDVTIDDEDANLTLFKPAPLMNVLGRSVARTLRATVQEPSHLIVLQDCMNLQPGTMRHRAGGQPDGHRGIRSIVKNVSSGQPDRANTPFHRLQIGIGRAGDAPTYVLGPLSAFEKEYWSANGEGVDQVWHHIEKIARKQRALLEPVEP</sequence>
<keyword evidence="3" id="KW-0694">RNA-binding</keyword>